<dbReference type="Proteomes" id="UP001291309">
    <property type="component" value="Unassembled WGS sequence"/>
</dbReference>
<gene>
    <name evidence="2" type="ORF">SYV04_08740</name>
</gene>
<evidence type="ECO:0000256" key="1">
    <source>
        <dbReference type="SAM" id="Phobius"/>
    </source>
</evidence>
<dbReference type="RefSeq" id="WP_321545189.1">
    <property type="nucleotide sequence ID" value="NZ_JAXIVS010000002.1"/>
</dbReference>
<accession>A0ABU5GZA4</accession>
<evidence type="ECO:0000313" key="3">
    <source>
        <dbReference type="Proteomes" id="UP001291309"/>
    </source>
</evidence>
<keyword evidence="3" id="KW-1185">Reference proteome</keyword>
<name>A0ABU5GZA4_9BACT</name>
<evidence type="ECO:0000313" key="2">
    <source>
        <dbReference type="EMBL" id="MDY7226470.1"/>
    </source>
</evidence>
<feature type="transmembrane region" description="Helical" evidence="1">
    <location>
        <begin position="108"/>
        <end position="128"/>
    </location>
</feature>
<keyword evidence="1" id="KW-0812">Transmembrane</keyword>
<comment type="caution">
    <text evidence="2">The sequence shown here is derived from an EMBL/GenBank/DDBJ whole genome shotgun (WGS) entry which is preliminary data.</text>
</comment>
<keyword evidence="1" id="KW-0472">Membrane</keyword>
<sequence length="182" mass="19791">MSIALWLLATQGALGALDTLYYHEWRARLPAGVPGSRPELLLHAARDFLYSILFGSLPWVAWRGAWAAVLALLIAAEIVITLADFVVEDAVRRPLGGVFPGERCMHTVMAIIYGAALAYLVPVLLAWWRLPTEFLAEPAPVPQALRVTLSLMAVGVLGSGARDLYAALQLPKGHWPWPTTSA</sequence>
<feature type="transmembrane region" description="Helical" evidence="1">
    <location>
        <begin position="65"/>
        <end position="87"/>
    </location>
</feature>
<reference evidence="2 3" key="1">
    <citation type="submission" date="2023-12" db="EMBL/GenBank/DDBJ databases">
        <title>the genome sequence of Hyalangium sp. s54d21.</title>
        <authorList>
            <person name="Zhang X."/>
        </authorList>
    </citation>
    <scope>NUCLEOTIDE SEQUENCE [LARGE SCALE GENOMIC DNA]</scope>
    <source>
        <strain evidence="3">s54d21</strain>
    </source>
</reference>
<dbReference type="EMBL" id="JAXIVS010000002">
    <property type="protein sequence ID" value="MDY7226470.1"/>
    <property type="molecule type" value="Genomic_DNA"/>
</dbReference>
<keyword evidence="1" id="KW-1133">Transmembrane helix</keyword>
<proteinExistence type="predicted"/>
<protein>
    <submittedName>
        <fullName evidence="2">Uncharacterized protein</fullName>
    </submittedName>
</protein>
<organism evidence="2 3">
    <name type="scientific">Hyalangium rubrum</name>
    <dbReference type="NCBI Taxonomy" id="3103134"/>
    <lineage>
        <taxon>Bacteria</taxon>
        <taxon>Pseudomonadati</taxon>
        <taxon>Myxococcota</taxon>
        <taxon>Myxococcia</taxon>
        <taxon>Myxococcales</taxon>
        <taxon>Cystobacterineae</taxon>
        <taxon>Archangiaceae</taxon>
        <taxon>Hyalangium</taxon>
    </lineage>
</organism>